<name>A0ABY9SZL0_BREBE</name>
<accession>A0ABY9SZL0</accession>
<protein>
    <submittedName>
        <fullName evidence="2">Uncharacterized protein</fullName>
    </submittedName>
</protein>
<evidence type="ECO:0000313" key="3">
    <source>
        <dbReference type="Proteomes" id="UP001256827"/>
    </source>
</evidence>
<evidence type="ECO:0000256" key="1">
    <source>
        <dbReference type="SAM" id="SignalP"/>
    </source>
</evidence>
<sequence>MRKGWTIGLVTLFCTAMAGCNQMGVKQNAGSAFDQVHDQFSAQDSYAFYGSTKLLTENSANGNAVNFSGRKDRDAVYMNVKLSVPEENRVETLSLLHRGDKLYAKQGSDPEWKDVAHAQAAFRQELDNWSPDYSFQQMAEMKRNVRPVPDENPNDDIEAVRVTLDPAKLKNWLVTQMNEQTGSHVQSTSAATSTHRPRVKLAMALSDGAWKKSATGQKGPRIQSANTPNLNEIVEQMDLNAEYTVHYNRKTMLPTTITMSIQSQYDLNGRRVREHSQVETYLQNYGQVKPIPDPEAAPASP</sequence>
<keyword evidence="3" id="KW-1185">Reference proteome</keyword>
<feature type="chain" id="PRO_5047392040" evidence="1">
    <location>
        <begin position="19"/>
        <end position="301"/>
    </location>
</feature>
<dbReference type="EMBL" id="CP134050">
    <property type="protein sequence ID" value="WNC13252.1"/>
    <property type="molecule type" value="Genomic_DNA"/>
</dbReference>
<proteinExistence type="predicted"/>
<dbReference type="PROSITE" id="PS51257">
    <property type="entry name" value="PROKAR_LIPOPROTEIN"/>
    <property type="match status" value="1"/>
</dbReference>
<gene>
    <name evidence="2" type="ORF">RGB73_21485</name>
</gene>
<dbReference type="Proteomes" id="UP001256827">
    <property type="component" value="Chromosome"/>
</dbReference>
<reference evidence="2 3" key="1">
    <citation type="submission" date="2023-09" db="EMBL/GenBank/DDBJ databases">
        <title>Complete Genome and Methylome dissection of Bacillus brevis NEB573 original source of BbsI restriction endonuclease.</title>
        <authorList>
            <person name="Fomenkov A."/>
            <person name="Roberts R.D."/>
        </authorList>
    </citation>
    <scope>NUCLEOTIDE SEQUENCE [LARGE SCALE GENOMIC DNA]</scope>
    <source>
        <strain evidence="2 3">NEB573</strain>
    </source>
</reference>
<evidence type="ECO:0000313" key="2">
    <source>
        <dbReference type="EMBL" id="WNC13252.1"/>
    </source>
</evidence>
<keyword evidence="1" id="KW-0732">Signal</keyword>
<organism evidence="2 3">
    <name type="scientific">Brevibacillus brevis</name>
    <name type="common">Bacillus brevis</name>
    <dbReference type="NCBI Taxonomy" id="1393"/>
    <lineage>
        <taxon>Bacteria</taxon>
        <taxon>Bacillati</taxon>
        <taxon>Bacillota</taxon>
        <taxon>Bacilli</taxon>
        <taxon>Bacillales</taxon>
        <taxon>Paenibacillaceae</taxon>
        <taxon>Brevibacillus</taxon>
    </lineage>
</organism>
<feature type="signal peptide" evidence="1">
    <location>
        <begin position="1"/>
        <end position="18"/>
    </location>
</feature>
<dbReference type="RefSeq" id="WP_310764744.1">
    <property type="nucleotide sequence ID" value="NZ_CP134050.1"/>
</dbReference>